<proteinExistence type="inferred from homology"/>
<dbReference type="AlphaFoldDB" id="A0A839Y1G2"/>
<dbReference type="SUPFAM" id="SSF52743">
    <property type="entry name" value="Subtilisin-like"/>
    <property type="match status" value="1"/>
</dbReference>
<dbReference type="PRINTS" id="PR00723">
    <property type="entry name" value="SUBTILISIN"/>
</dbReference>
<dbReference type="InterPro" id="IPR000209">
    <property type="entry name" value="Peptidase_S8/S53_dom"/>
</dbReference>
<dbReference type="Proteomes" id="UP000580718">
    <property type="component" value="Unassembled WGS sequence"/>
</dbReference>
<evidence type="ECO:0000313" key="8">
    <source>
        <dbReference type="EMBL" id="MBB3674401.1"/>
    </source>
</evidence>
<dbReference type="PANTHER" id="PTHR43806:SF11">
    <property type="entry name" value="CEREVISIN-RELATED"/>
    <property type="match status" value="1"/>
</dbReference>
<sequence length="381" mass="39724">MPALLVVDRAVPLVRDVIGRRDGWTSVGTGGLRRIDLPDAVYASARERCTGVDEDRVMAVPVSGAPMHMRGEGAPMPTRAQLRDRRDSPGGAWTGEGVLVGTVDTGVQPHPWLAGGYLSAPSDFEPHPAAGDGAGPTEPLEVGHGTFIAGLVLQQAPAAGVWVERALGPTGEALSSQVAEAAMTLARRGVQVLNLSLGCFADDPNSREVMQQLVDDLHAVSPEMVVVAAAGNLGGPGEPATPEDFWPAALRDVVAVGAVETPTSTRWAEWSNRGRWVDLAAPGSRLVSTFVEGTVATTDGEQLRYEGWARWSGTSFAAAVAAGAIARLMTGRRPLTAKEAVAALRSGAYSSGWTRPDGAVPAVPVVRLATWDQQQAAPTAA</sequence>
<dbReference type="GO" id="GO:0006508">
    <property type="term" value="P:proteolysis"/>
    <property type="evidence" value="ECO:0007669"/>
    <property type="project" value="UniProtKB-KW"/>
</dbReference>
<dbReference type="Gene3D" id="3.40.50.200">
    <property type="entry name" value="Peptidase S8/S53 domain"/>
    <property type="match status" value="1"/>
</dbReference>
<gene>
    <name evidence="8" type="ORF">FHX36_000136</name>
</gene>
<keyword evidence="4 5" id="KW-0720">Serine protease</keyword>
<evidence type="ECO:0000313" key="9">
    <source>
        <dbReference type="Proteomes" id="UP000580718"/>
    </source>
</evidence>
<evidence type="ECO:0000256" key="5">
    <source>
        <dbReference type="PROSITE-ProRule" id="PRU01240"/>
    </source>
</evidence>
<feature type="domain" description="Peptidase S8/S53" evidence="7">
    <location>
        <begin position="95"/>
        <end position="346"/>
    </location>
</feature>
<evidence type="ECO:0000256" key="6">
    <source>
        <dbReference type="SAM" id="MobiDB-lite"/>
    </source>
</evidence>
<comment type="similarity">
    <text evidence="1 5">Belongs to the peptidase S8 family.</text>
</comment>
<dbReference type="GO" id="GO:0004252">
    <property type="term" value="F:serine-type endopeptidase activity"/>
    <property type="evidence" value="ECO:0007669"/>
    <property type="project" value="UniProtKB-UniRule"/>
</dbReference>
<dbReference type="InterPro" id="IPR036852">
    <property type="entry name" value="Peptidase_S8/S53_dom_sf"/>
</dbReference>
<keyword evidence="3 5" id="KW-0378">Hydrolase</keyword>
<feature type="region of interest" description="Disordered" evidence="6">
    <location>
        <begin position="65"/>
        <end position="95"/>
    </location>
</feature>
<comment type="caution">
    <text evidence="8">The sequence shown here is derived from an EMBL/GenBank/DDBJ whole genome shotgun (WGS) entry which is preliminary data.</text>
</comment>
<dbReference type="RefSeq" id="WP_146251716.1">
    <property type="nucleotide sequence ID" value="NZ_JACIBU010000001.1"/>
</dbReference>
<keyword evidence="2 5" id="KW-0645">Protease</keyword>
<protein>
    <recommendedName>
        <fullName evidence="7">Peptidase S8/S53 domain-containing protein</fullName>
    </recommendedName>
</protein>
<accession>A0A839Y1G2</accession>
<feature type="active site" description="Charge relay system" evidence="5">
    <location>
        <position position="104"/>
    </location>
</feature>
<dbReference type="Pfam" id="PF00082">
    <property type="entry name" value="Peptidase_S8"/>
    <property type="match status" value="1"/>
</dbReference>
<name>A0A839Y1G2_9ACTN</name>
<evidence type="ECO:0000259" key="7">
    <source>
        <dbReference type="Pfam" id="PF00082"/>
    </source>
</evidence>
<evidence type="ECO:0000256" key="3">
    <source>
        <dbReference type="ARBA" id="ARBA00022801"/>
    </source>
</evidence>
<dbReference type="InterPro" id="IPR015500">
    <property type="entry name" value="Peptidase_S8_subtilisin-rel"/>
</dbReference>
<dbReference type="CDD" id="cd00306">
    <property type="entry name" value="Peptidases_S8_S53"/>
    <property type="match status" value="1"/>
</dbReference>
<feature type="active site" description="Charge relay system" evidence="5">
    <location>
        <position position="315"/>
    </location>
</feature>
<dbReference type="PANTHER" id="PTHR43806">
    <property type="entry name" value="PEPTIDASE S8"/>
    <property type="match status" value="1"/>
</dbReference>
<reference evidence="8 9" key="1">
    <citation type="submission" date="2020-08" db="EMBL/GenBank/DDBJ databases">
        <title>Sequencing the genomes of 1000 actinobacteria strains.</title>
        <authorList>
            <person name="Klenk H.-P."/>
        </authorList>
    </citation>
    <scope>NUCLEOTIDE SEQUENCE [LARGE SCALE GENOMIC DNA]</scope>
    <source>
        <strain evidence="8 9">DSM 16678</strain>
    </source>
</reference>
<dbReference type="InterPro" id="IPR050131">
    <property type="entry name" value="Peptidase_S8_subtilisin-like"/>
</dbReference>
<feature type="active site" description="Charge relay system" evidence="5">
    <location>
        <position position="144"/>
    </location>
</feature>
<organism evidence="8 9">
    <name type="scientific">Modestobacter versicolor</name>
    <dbReference type="NCBI Taxonomy" id="429133"/>
    <lineage>
        <taxon>Bacteria</taxon>
        <taxon>Bacillati</taxon>
        <taxon>Actinomycetota</taxon>
        <taxon>Actinomycetes</taxon>
        <taxon>Geodermatophilales</taxon>
        <taxon>Geodermatophilaceae</taxon>
        <taxon>Modestobacter</taxon>
    </lineage>
</organism>
<evidence type="ECO:0000256" key="4">
    <source>
        <dbReference type="ARBA" id="ARBA00022825"/>
    </source>
</evidence>
<dbReference type="OrthoDB" id="5177045at2"/>
<dbReference type="PROSITE" id="PS51892">
    <property type="entry name" value="SUBTILASE"/>
    <property type="match status" value="1"/>
</dbReference>
<dbReference type="EMBL" id="JACIBU010000001">
    <property type="protein sequence ID" value="MBB3674401.1"/>
    <property type="molecule type" value="Genomic_DNA"/>
</dbReference>
<evidence type="ECO:0000256" key="2">
    <source>
        <dbReference type="ARBA" id="ARBA00022670"/>
    </source>
</evidence>
<evidence type="ECO:0000256" key="1">
    <source>
        <dbReference type="ARBA" id="ARBA00011073"/>
    </source>
</evidence>